<keyword evidence="1" id="KW-0472">Membrane</keyword>
<reference evidence="2 3" key="1">
    <citation type="submission" date="2020-01" db="EMBL/GenBank/DDBJ databases">
        <title>Insect and environment-associated Actinomycetes.</title>
        <authorList>
            <person name="Currrie C."/>
            <person name="Chevrette M."/>
            <person name="Carlson C."/>
            <person name="Stubbendieck R."/>
            <person name="Wendt-Pienkowski E."/>
        </authorList>
    </citation>
    <scope>NUCLEOTIDE SEQUENCE [LARGE SCALE GENOMIC DNA]</scope>
    <source>
        <strain evidence="2 3">SID7739</strain>
    </source>
</reference>
<evidence type="ECO:0000313" key="2">
    <source>
        <dbReference type="EMBL" id="NEC36002.1"/>
    </source>
</evidence>
<dbReference type="RefSeq" id="WP_164277040.1">
    <property type="nucleotide sequence ID" value="NZ_JAAGMQ010000680.1"/>
</dbReference>
<evidence type="ECO:0000313" key="3">
    <source>
        <dbReference type="Proteomes" id="UP000475666"/>
    </source>
</evidence>
<sequence>MSVGGFLRVLRAAVFAAVCVVLAALGHVLMSGEGLPWWVLLCGASAVGAVGWAIGAHERRRRTVAGLTVAVQACLHLAFTLAQSGGRPAAAPDGTQSLRQWADQFLCGPVPTPAQAVRAHDIAAAAGLRHPEHAGTHGADSLASVGHGVASMAGTGGMHDMTHMAGMSSWGMLGAHLLAALLCGLWLAQGESAIFKTVRACADRAFVPLRLVLAVLCPPPAPPSLRPAPRPRWRLRQLLLVHVLTTRGPPGETAVV</sequence>
<proteinExistence type="predicted"/>
<name>A0A6G3THA6_9ACTN</name>
<dbReference type="EMBL" id="JAAGMQ010000680">
    <property type="protein sequence ID" value="NEC36002.1"/>
    <property type="molecule type" value="Genomic_DNA"/>
</dbReference>
<feature type="transmembrane region" description="Helical" evidence="1">
    <location>
        <begin position="12"/>
        <end position="29"/>
    </location>
</feature>
<evidence type="ECO:0000256" key="1">
    <source>
        <dbReference type="SAM" id="Phobius"/>
    </source>
</evidence>
<organism evidence="2 3">
    <name type="scientific">Streptomyces rubrogriseus</name>
    <dbReference type="NCBI Taxonomy" id="194673"/>
    <lineage>
        <taxon>Bacteria</taxon>
        <taxon>Bacillati</taxon>
        <taxon>Actinomycetota</taxon>
        <taxon>Actinomycetes</taxon>
        <taxon>Kitasatosporales</taxon>
        <taxon>Streptomycetaceae</taxon>
        <taxon>Streptomyces</taxon>
        <taxon>Streptomyces violaceoruber group</taxon>
    </lineage>
</organism>
<dbReference type="Proteomes" id="UP000475666">
    <property type="component" value="Unassembled WGS sequence"/>
</dbReference>
<comment type="caution">
    <text evidence="2">The sequence shown here is derived from an EMBL/GenBank/DDBJ whole genome shotgun (WGS) entry which is preliminary data.</text>
</comment>
<gene>
    <name evidence="2" type="ORF">G3I66_22935</name>
</gene>
<feature type="transmembrane region" description="Helical" evidence="1">
    <location>
        <begin position="63"/>
        <end position="82"/>
    </location>
</feature>
<protein>
    <recommendedName>
        <fullName evidence="4">PE-PGRS family protein</fullName>
    </recommendedName>
</protein>
<feature type="transmembrane region" description="Helical" evidence="1">
    <location>
        <begin position="167"/>
        <end position="188"/>
    </location>
</feature>
<keyword evidence="1" id="KW-0812">Transmembrane</keyword>
<accession>A0A6G3THA6</accession>
<dbReference type="AlphaFoldDB" id="A0A6G3THA6"/>
<feature type="transmembrane region" description="Helical" evidence="1">
    <location>
        <begin position="35"/>
        <end position="56"/>
    </location>
</feature>
<evidence type="ECO:0008006" key="4">
    <source>
        <dbReference type="Google" id="ProtNLM"/>
    </source>
</evidence>
<keyword evidence="1" id="KW-1133">Transmembrane helix</keyword>